<dbReference type="GO" id="GO:0003735">
    <property type="term" value="F:structural constituent of ribosome"/>
    <property type="evidence" value="ECO:0007669"/>
    <property type="project" value="InterPro"/>
</dbReference>
<sequence>MSFVRLGVSHLLSTTPVRLSCFRASLHTSCRPKQKAVEQNTPEEGDVNAQPAGDEIPEGDMLAFNHVIKKKGLFKPQHSIDTQIKYMNSKAFYDAYGGLSIFMWYKRNYKGQYLFQPKPRLYCITKENKFNTNNPCPVCRDEYLFFHYKNPALIEQFLYEGTDKPRPLLRTGLCREQYVLLQAALLKAKEMGTLTFTVPFRNFDYTEFFPGYNGPAHRNVNAAAGSLAELRPQPLLNYPTHKADNHTDWDEWWTRWDTFARKGK</sequence>
<reference evidence="3" key="1">
    <citation type="submission" date="2022-11" db="UniProtKB">
        <authorList>
            <consortium name="WormBaseParasite"/>
        </authorList>
    </citation>
    <scope>IDENTIFICATION</scope>
</reference>
<dbReference type="GO" id="GO:0032543">
    <property type="term" value="P:mitochondrial translation"/>
    <property type="evidence" value="ECO:0007669"/>
    <property type="project" value="InterPro"/>
</dbReference>
<dbReference type="SUPFAM" id="SSF46911">
    <property type="entry name" value="Ribosomal protein S18"/>
    <property type="match status" value="1"/>
</dbReference>
<keyword evidence="2" id="KW-1185">Reference proteome</keyword>
<dbReference type="WBParaSite" id="PSAMB.scaffold1323size32978.g12349.t1">
    <property type="protein sequence ID" value="PSAMB.scaffold1323size32978.g12349.t1"/>
    <property type="gene ID" value="PSAMB.scaffold1323size32978.g12349"/>
</dbReference>
<dbReference type="InterPro" id="IPR040054">
    <property type="entry name" value="MRPS18B"/>
</dbReference>
<protein>
    <submittedName>
        <fullName evidence="3">28S ribosomal protein S18b, mitochondrial</fullName>
    </submittedName>
</protein>
<dbReference type="AlphaFoldDB" id="A0A914UWP1"/>
<accession>A0A914UWP1</accession>
<evidence type="ECO:0000313" key="2">
    <source>
        <dbReference type="Proteomes" id="UP000887566"/>
    </source>
</evidence>
<feature type="region of interest" description="Disordered" evidence="1">
    <location>
        <begin position="33"/>
        <end position="54"/>
    </location>
</feature>
<dbReference type="GO" id="GO:0005739">
    <property type="term" value="C:mitochondrion"/>
    <property type="evidence" value="ECO:0007669"/>
    <property type="project" value="TreeGrafter"/>
</dbReference>
<evidence type="ECO:0000256" key="1">
    <source>
        <dbReference type="SAM" id="MobiDB-lite"/>
    </source>
</evidence>
<organism evidence="2 3">
    <name type="scientific">Plectus sambesii</name>
    <dbReference type="NCBI Taxonomy" id="2011161"/>
    <lineage>
        <taxon>Eukaryota</taxon>
        <taxon>Metazoa</taxon>
        <taxon>Ecdysozoa</taxon>
        <taxon>Nematoda</taxon>
        <taxon>Chromadorea</taxon>
        <taxon>Plectida</taxon>
        <taxon>Plectina</taxon>
        <taxon>Plectoidea</taxon>
        <taxon>Plectidae</taxon>
        <taxon>Plectus</taxon>
    </lineage>
</organism>
<name>A0A914UWP1_9BILA</name>
<proteinExistence type="predicted"/>
<dbReference type="PANTHER" id="PTHR13329:SF2">
    <property type="entry name" value="SMALL RIBOSOMAL SUBUNIT PROTEIN MS40"/>
    <property type="match status" value="1"/>
</dbReference>
<dbReference type="Gene3D" id="4.10.640.10">
    <property type="entry name" value="Ribosomal protein S18"/>
    <property type="match status" value="1"/>
</dbReference>
<evidence type="ECO:0000313" key="3">
    <source>
        <dbReference type="WBParaSite" id="PSAMB.scaffold1323size32978.g12349.t1"/>
    </source>
</evidence>
<dbReference type="Proteomes" id="UP000887566">
    <property type="component" value="Unplaced"/>
</dbReference>
<dbReference type="InterPro" id="IPR036870">
    <property type="entry name" value="Ribosomal_bS18_sf"/>
</dbReference>
<dbReference type="PANTHER" id="PTHR13329">
    <property type="entry name" value="MITOCHONDRIAL RIBOSOMAL PROTEIN S18B"/>
    <property type="match status" value="1"/>
</dbReference>